<dbReference type="PANTHER" id="PTHR47526">
    <property type="entry name" value="ATP-DEPENDENT DNA HELICASE"/>
    <property type="match status" value="1"/>
</dbReference>
<dbReference type="Gene3D" id="3.30.40.10">
    <property type="entry name" value="Zinc/RING finger domain, C3HC4 (zinc finger)"/>
    <property type="match status" value="1"/>
</dbReference>
<dbReference type="Gene3D" id="3.90.320.10">
    <property type="match status" value="1"/>
</dbReference>
<protein>
    <submittedName>
        <fullName evidence="9">Uncharacterized protein</fullName>
    </submittedName>
</protein>
<feature type="domain" description="SWIM-type" evidence="8">
    <location>
        <begin position="485"/>
        <end position="521"/>
    </location>
</feature>
<dbReference type="Proteomes" id="UP001152799">
    <property type="component" value="Chromosome 6"/>
</dbReference>
<dbReference type="InterPro" id="IPR011604">
    <property type="entry name" value="PDDEXK-like_dom_sf"/>
</dbReference>
<dbReference type="PROSITE" id="PS50016">
    <property type="entry name" value="ZF_PHD_2"/>
    <property type="match status" value="1"/>
</dbReference>
<keyword evidence="1" id="KW-0479">Metal-binding</keyword>
<reference evidence="9" key="1">
    <citation type="submission" date="2022-01" db="EMBL/GenBank/DDBJ databases">
        <authorList>
            <person name="King R."/>
        </authorList>
    </citation>
    <scope>NUCLEOTIDE SEQUENCE</scope>
</reference>
<dbReference type="SMART" id="SM00355">
    <property type="entry name" value="ZnF_C2H2"/>
    <property type="match status" value="4"/>
</dbReference>
<dbReference type="InterPro" id="IPR013087">
    <property type="entry name" value="Znf_C2H2_type"/>
</dbReference>
<keyword evidence="10" id="KW-1185">Reference proteome</keyword>
<dbReference type="InterPro" id="IPR019786">
    <property type="entry name" value="Zinc_finger_PHD-type_CS"/>
</dbReference>
<dbReference type="PROSITE" id="PS01359">
    <property type="entry name" value="ZF_PHD_1"/>
    <property type="match status" value="1"/>
</dbReference>
<dbReference type="PROSITE" id="PS50966">
    <property type="entry name" value="ZF_SWIM"/>
    <property type="match status" value="1"/>
</dbReference>
<proteinExistence type="predicted"/>
<sequence length="997" mass="116327">MAYAEVRGFSEDKMFGPLTFEDLKYDIQFLDSETKCLLCEDSFNIRLRLDIFLSHIFDVHQCVIEDAQNIKNLPEYILYWRERLKKDPVEQIIPSVKVEVTGEQYFLFSSLLKEDQNLRHKLNLDYVMKVHEFERTDSSFIRQCLFCKLQYEGSRQGYLEHLAEQHNLQLGNPQNLVFIEELINQVDEEIQNLTCIFCKGIFPERTVLKEHMRKKIHKRINPADSAYDRFYIVNYLEVGKGWQAIEKEDDRYALPRGAEENCDQEYSDWNEKDDKINCLFCSQTETDINLLCLHMDGEHGFDFVKSTETLDYYQKIKLVNYLRKMMHNNKCPYCEECLENKDSLWGHMREMEHCKIPKTDTFDQPDKMDNNLSTYAKELQGSHSIRYLQKISVLGVDPYTINIENCSKRLEDFPPTFYPDIVMYLVHTKSAYTMEELKAYKSLEAYNQATCGWVKKIGVKVFPSYKLVLGKVMHSQRLNEKLLSPWIITNEDGTVHSAHCDCVAGLGEVCTHIGAVLFSLDEAGRSREEVTRTGVKAYWMPPTNKPADPSTTAKIDFRTAKQKSQDKPIFQREEVRLAVLAPSKEDQMSLLENLKQAGGCALHNIIPPFSKEVHKEIEEKNQLSFLRFYKQEYETKSLQELRELGQKLQVFMSIEDCKVIEIETRQQSKCNSWFTHRLGRITASLFKKCCRTKIDKPSISLIKRICYPTKLRVRAMEYGCEHEKYALKDFLSYMTQQHHNFQIRKCGLYIDPELWFFGATPDGIVSCSCCGVGVLEIKCPYCVQFKSILDLTQNKYSFLKEVNGELQIKKDHDYYYQVQMQMAITKLKYSYLVGWCRKDFAYCKIVFNSSFWTDNSDIAKQFFFDIILPECLGRYYSRQTNVLAEFPEEEIEESPEESLDIDLYEELVFTSENVEEVSSPKPGPSNVPKEKETSPEPGPCKKLYCICREEDDGVTPMIACEAEMCRIEWYHLKCVGLSKIPSSVWICDICKAYSDSE</sequence>
<dbReference type="PROSITE" id="PS50157">
    <property type="entry name" value="ZINC_FINGER_C2H2_2"/>
    <property type="match status" value="1"/>
</dbReference>
<dbReference type="CDD" id="cd22343">
    <property type="entry name" value="PDDEXK_lambda_exonuclease-like"/>
    <property type="match status" value="1"/>
</dbReference>
<organism evidence="9 10">
    <name type="scientific">Ceutorhynchus assimilis</name>
    <name type="common">cabbage seed weevil</name>
    <dbReference type="NCBI Taxonomy" id="467358"/>
    <lineage>
        <taxon>Eukaryota</taxon>
        <taxon>Metazoa</taxon>
        <taxon>Ecdysozoa</taxon>
        <taxon>Arthropoda</taxon>
        <taxon>Hexapoda</taxon>
        <taxon>Insecta</taxon>
        <taxon>Pterygota</taxon>
        <taxon>Neoptera</taxon>
        <taxon>Endopterygota</taxon>
        <taxon>Coleoptera</taxon>
        <taxon>Polyphaga</taxon>
        <taxon>Cucujiformia</taxon>
        <taxon>Curculionidae</taxon>
        <taxon>Ceutorhynchinae</taxon>
        <taxon>Ceutorhynchus</taxon>
    </lineage>
</organism>
<feature type="region of interest" description="Disordered" evidence="5">
    <location>
        <begin position="913"/>
        <end position="937"/>
    </location>
</feature>
<feature type="domain" description="C2H2-type" evidence="7">
    <location>
        <begin position="193"/>
        <end position="222"/>
    </location>
</feature>
<dbReference type="SUPFAM" id="SSF52980">
    <property type="entry name" value="Restriction endonuclease-like"/>
    <property type="match status" value="1"/>
</dbReference>
<dbReference type="InterPro" id="IPR011011">
    <property type="entry name" value="Znf_FYVE_PHD"/>
</dbReference>
<dbReference type="PROSITE" id="PS00028">
    <property type="entry name" value="ZINC_FINGER_C2H2_1"/>
    <property type="match status" value="2"/>
</dbReference>
<evidence type="ECO:0000256" key="4">
    <source>
        <dbReference type="PROSITE-ProRule" id="PRU00042"/>
    </source>
</evidence>
<dbReference type="GO" id="GO:0008270">
    <property type="term" value="F:zinc ion binding"/>
    <property type="evidence" value="ECO:0007669"/>
    <property type="project" value="UniProtKB-KW"/>
</dbReference>
<dbReference type="PANTHER" id="PTHR47526:SF4">
    <property type="entry name" value="SWIM-TYPE DOMAIN-CONTAINING PROTEIN"/>
    <property type="match status" value="1"/>
</dbReference>
<evidence type="ECO:0000259" key="6">
    <source>
        <dbReference type="PROSITE" id="PS50016"/>
    </source>
</evidence>
<evidence type="ECO:0000259" key="8">
    <source>
        <dbReference type="PROSITE" id="PS50966"/>
    </source>
</evidence>
<feature type="domain" description="PHD-type" evidence="6">
    <location>
        <begin position="942"/>
        <end position="993"/>
    </location>
</feature>
<dbReference type="AlphaFoldDB" id="A0A9N9QQI6"/>
<keyword evidence="2 4" id="KW-0863">Zinc-finger</keyword>
<dbReference type="InterPro" id="IPR036236">
    <property type="entry name" value="Znf_C2H2_sf"/>
</dbReference>
<dbReference type="SUPFAM" id="SSF57903">
    <property type="entry name" value="FYVE/PHD zinc finger"/>
    <property type="match status" value="1"/>
</dbReference>
<evidence type="ECO:0000313" key="10">
    <source>
        <dbReference type="Proteomes" id="UP001152799"/>
    </source>
</evidence>
<dbReference type="InterPro" id="IPR013083">
    <property type="entry name" value="Znf_RING/FYVE/PHD"/>
</dbReference>
<dbReference type="InterPro" id="IPR019080">
    <property type="entry name" value="YqaJ_viral_recombinase"/>
</dbReference>
<dbReference type="SUPFAM" id="SSF57667">
    <property type="entry name" value="beta-beta-alpha zinc fingers"/>
    <property type="match status" value="2"/>
</dbReference>
<evidence type="ECO:0000256" key="1">
    <source>
        <dbReference type="ARBA" id="ARBA00022723"/>
    </source>
</evidence>
<accession>A0A9N9QQI6</accession>
<dbReference type="GO" id="GO:0006281">
    <property type="term" value="P:DNA repair"/>
    <property type="evidence" value="ECO:0007669"/>
    <property type="project" value="UniProtKB-ARBA"/>
</dbReference>
<evidence type="ECO:0000259" key="7">
    <source>
        <dbReference type="PROSITE" id="PS50157"/>
    </source>
</evidence>
<dbReference type="Pfam" id="PF09588">
    <property type="entry name" value="YqaJ"/>
    <property type="match status" value="1"/>
</dbReference>
<dbReference type="InterPro" id="IPR019787">
    <property type="entry name" value="Znf_PHD-finger"/>
</dbReference>
<dbReference type="InterPro" id="IPR041661">
    <property type="entry name" value="ZN622/Rei1/Reh1_Znf-C2H2"/>
</dbReference>
<name>A0A9N9QQI6_9CUCU</name>
<evidence type="ECO:0000313" key="9">
    <source>
        <dbReference type="EMBL" id="CAG9770080.1"/>
    </source>
</evidence>
<dbReference type="OrthoDB" id="278606at2759"/>
<dbReference type="SMART" id="SM00249">
    <property type="entry name" value="PHD"/>
    <property type="match status" value="1"/>
</dbReference>
<gene>
    <name evidence="9" type="ORF">CEUTPL_LOCUS10542</name>
</gene>
<evidence type="ECO:0000256" key="5">
    <source>
        <dbReference type="SAM" id="MobiDB-lite"/>
    </source>
</evidence>
<dbReference type="Pfam" id="PF12756">
    <property type="entry name" value="zf-C2H2_2"/>
    <property type="match status" value="2"/>
</dbReference>
<evidence type="ECO:0000256" key="3">
    <source>
        <dbReference type="ARBA" id="ARBA00022833"/>
    </source>
</evidence>
<evidence type="ECO:0000256" key="2">
    <source>
        <dbReference type="ARBA" id="ARBA00022771"/>
    </source>
</evidence>
<dbReference type="EMBL" id="OU892282">
    <property type="protein sequence ID" value="CAG9770080.1"/>
    <property type="molecule type" value="Genomic_DNA"/>
</dbReference>
<dbReference type="InterPro" id="IPR001965">
    <property type="entry name" value="Znf_PHD"/>
</dbReference>
<dbReference type="InterPro" id="IPR007527">
    <property type="entry name" value="Znf_SWIM"/>
</dbReference>
<keyword evidence="3" id="KW-0862">Zinc</keyword>
<dbReference type="InterPro" id="IPR011335">
    <property type="entry name" value="Restrct_endonuc-II-like"/>
</dbReference>